<sequence length="179" mass="20148">MSGDSSLLVEKLWRLKRRIDKGACPGVEFIHLNTLLREPAYRADVLRRVELSGTPELQALAKEIQLNDDGQPLMAKETTARFEAPEEPRSAQKSWLRRNSLIVFPVLAIGSTKVRGLFAKRPTCDLPCFSRCGSHQLCLGGARATIRWPRSMLHWRPNLSPRFLQVITINVSATPTTKC</sequence>
<evidence type="ECO:0000313" key="1">
    <source>
        <dbReference type="EMBL" id="ABM21194.1"/>
    </source>
</evidence>
<proteinExistence type="predicted"/>
<organism evidence="1 2">
    <name type="scientific">Marinobacter nauticus (strain ATCC 700491 / DSM 11845 / VT8)</name>
    <name type="common">Marinobacter aquaeolei</name>
    <dbReference type="NCBI Taxonomy" id="351348"/>
    <lineage>
        <taxon>Bacteria</taxon>
        <taxon>Pseudomonadati</taxon>
        <taxon>Pseudomonadota</taxon>
        <taxon>Gammaproteobacteria</taxon>
        <taxon>Pseudomonadales</taxon>
        <taxon>Marinobacteraceae</taxon>
        <taxon>Marinobacter</taxon>
    </lineage>
</organism>
<reference evidence="2" key="1">
    <citation type="journal article" date="2011" name="Appl. Environ. Microbiol.">
        <title>Genomic potential of Marinobacter aquaeolei, a biogeochemical 'opportunitroph'.</title>
        <authorList>
            <person name="Singer E."/>
            <person name="Webb E.A."/>
            <person name="Nelson W.C."/>
            <person name="Heidelberg J.F."/>
            <person name="Ivanova N."/>
            <person name="Pati A."/>
            <person name="Edwards K.J."/>
        </authorList>
    </citation>
    <scope>NUCLEOTIDE SEQUENCE [LARGE SCALE GENOMIC DNA]</scope>
    <source>
        <strain evidence="2">ATCC 700491 / DSM 11845 / VT8</strain>
    </source>
</reference>
<name>A1U875_MARN8</name>
<geneLocation type="plasmid" evidence="1 2">
    <name>pMAQU02</name>
</geneLocation>
<dbReference type="HOGENOM" id="CLU_1501769_0_0_6"/>
<protein>
    <submittedName>
        <fullName evidence="1">Uncharacterized protein</fullName>
    </submittedName>
</protein>
<dbReference type="EMBL" id="CP000516">
    <property type="protein sequence ID" value="ABM21194.1"/>
    <property type="molecule type" value="Genomic_DNA"/>
</dbReference>
<dbReference type="Proteomes" id="UP000000998">
    <property type="component" value="Plasmid pMAQU02"/>
</dbReference>
<keyword evidence="1" id="KW-0614">Plasmid</keyword>
<dbReference type="RefSeq" id="WP_011783567.1">
    <property type="nucleotide sequence ID" value="NC_008739.1"/>
</dbReference>
<dbReference type="KEGG" id="maq:Maqu_3914"/>
<accession>A1U875</accession>
<evidence type="ECO:0000313" key="2">
    <source>
        <dbReference type="Proteomes" id="UP000000998"/>
    </source>
</evidence>
<dbReference type="AlphaFoldDB" id="A1U875"/>
<gene>
    <name evidence="1" type="ordered locus">Maqu_3914</name>
</gene>